<dbReference type="GO" id="GO:0009279">
    <property type="term" value="C:cell outer membrane"/>
    <property type="evidence" value="ECO:0007669"/>
    <property type="project" value="UniProtKB-SubCell"/>
</dbReference>
<dbReference type="InterPro" id="IPR023997">
    <property type="entry name" value="TonB-dep_OMP_SusC/RagA_CS"/>
</dbReference>
<dbReference type="KEGG" id="pgn:PGN_0293"/>
<dbReference type="InterPro" id="IPR039426">
    <property type="entry name" value="TonB-dep_rcpt-like"/>
</dbReference>
<gene>
    <name evidence="11" type="primary">ragA</name>
    <name evidence="11" type="ordered locus">PGN_0293</name>
</gene>
<comment type="subcellular location">
    <subcellularLocation>
        <location evidence="1 8">Cell outer membrane</location>
        <topology evidence="1 8">Multi-pass membrane protein</topology>
    </subcellularLocation>
</comment>
<evidence type="ECO:0000256" key="5">
    <source>
        <dbReference type="ARBA" id="ARBA00022729"/>
    </source>
</evidence>
<dbReference type="GO" id="GO:0044718">
    <property type="term" value="P:siderophore transmembrane transport"/>
    <property type="evidence" value="ECO:0007669"/>
    <property type="project" value="TreeGrafter"/>
</dbReference>
<evidence type="ECO:0000313" key="11">
    <source>
        <dbReference type="EMBL" id="BAG32812.1"/>
    </source>
</evidence>
<dbReference type="SUPFAM" id="SSF49464">
    <property type="entry name" value="Carboxypeptidase regulatory domain-like"/>
    <property type="match status" value="1"/>
</dbReference>
<dbReference type="SUPFAM" id="SSF56935">
    <property type="entry name" value="Porins"/>
    <property type="match status" value="1"/>
</dbReference>
<dbReference type="NCBIfam" id="TIGR04056">
    <property type="entry name" value="OMP_RagA_SusC"/>
    <property type="match status" value="1"/>
</dbReference>
<proteinExistence type="inferred from homology"/>
<evidence type="ECO:0000256" key="9">
    <source>
        <dbReference type="SAM" id="SignalP"/>
    </source>
</evidence>
<keyword evidence="4 8" id="KW-0812">Transmembrane</keyword>
<dbReference type="InterPro" id="IPR036942">
    <property type="entry name" value="Beta-barrel_TonB_sf"/>
</dbReference>
<dbReference type="HOGENOM" id="CLU_004317_0_1_10"/>
<dbReference type="Gene3D" id="2.60.40.1120">
    <property type="entry name" value="Carboxypeptidase-like, regulatory domain"/>
    <property type="match status" value="1"/>
</dbReference>
<comment type="similarity">
    <text evidence="8">Belongs to the TonB-dependent receptor family.</text>
</comment>
<evidence type="ECO:0000256" key="7">
    <source>
        <dbReference type="ARBA" id="ARBA00023237"/>
    </source>
</evidence>
<dbReference type="Gene3D" id="2.170.130.10">
    <property type="entry name" value="TonB-dependent receptor, plug domain"/>
    <property type="match status" value="1"/>
</dbReference>
<reference evidence="11 12" key="1">
    <citation type="journal article" date="2008" name="DNA Res.">
        <title>Determination of the genome sequence of Porphyromonas gingivalis strain ATCC 33277 and genomic comparison with strain W83 revealed extensive genome rearrangements in P. gingivalis.</title>
        <authorList>
            <person name="Naito M."/>
            <person name="Hirakawa H."/>
            <person name="Yamashita A."/>
            <person name="Ohara N."/>
            <person name="Shoji M."/>
            <person name="Yukitake H."/>
            <person name="Nakayama K."/>
            <person name="Toh H."/>
            <person name="Yoshimura F."/>
            <person name="Kuhara S."/>
            <person name="Hattori M."/>
            <person name="Hayashi T."/>
            <person name="Nakayama K."/>
        </authorList>
    </citation>
    <scope>NUCLEOTIDE SEQUENCE [LARGE SCALE GENOMIC DNA]</scope>
    <source>
        <strain evidence="12">ATCC 33277 / DSM 20709 / CIP 103683 / JCM 12257 / NCTC 11834 / 2561</strain>
    </source>
</reference>
<evidence type="ECO:0000256" key="8">
    <source>
        <dbReference type="PROSITE-ProRule" id="PRU01360"/>
    </source>
</evidence>
<evidence type="ECO:0000256" key="6">
    <source>
        <dbReference type="ARBA" id="ARBA00023136"/>
    </source>
</evidence>
<dbReference type="InterPro" id="IPR037066">
    <property type="entry name" value="Plug_dom_sf"/>
</dbReference>
<dbReference type="Pfam" id="PF07715">
    <property type="entry name" value="Plug"/>
    <property type="match status" value="1"/>
</dbReference>
<dbReference type="RefSeq" id="WP_012457400.1">
    <property type="nucleotide sequence ID" value="NC_010729.1"/>
</dbReference>
<keyword evidence="7 8" id="KW-0998">Cell outer membrane</keyword>
<evidence type="ECO:0000256" key="1">
    <source>
        <dbReference type="ARBA" id="ARBA00004571"/>
    </source>
</evidence>
<dbReference type="GO" id="GO:0015344">
    <property type="term" value="F:siderophore uptake transmembrane transporter activity"/>
    <property type="evidence" value="ECO:0007669"/>
    <property type="project" value="TreeGrafter"/>
</dbReference>
<protein>
    <submittedName>
        <fullName evidence="11">Receptor antigen A</fullName>
    </submittedName>
</protein>
<name>B2RHG7_PORG3</name>
<sequence>MKRMTLFFLCLLTSIGWAMAQNRTVKGTVISSEDNEPLIGANVVVVGNTTIGAATDLDGNFTLSVPANAKMLRVSYSGMTTKEVAIANVMKIVLDPDSKVLEQVVVLGYGTGQKLSTVSGSVAKVSSEKLAEKPVANIMDALQGQVAGMQVMTSSGDPTKVANVTIHGTGSLGASSSPPYIVDGMQTDLSVVATMNPNDFDNVTVLKDASATSIYGARAANGVVIITTKRGKMGEAGRITFNYSYGVSSIISKKPMSRMMTGDEQLNYQFNNGYWDTTKPEYATIEAVKATLIKNAEDMYAKYPELAPLVKSGYLKPIDFDNDTDWLEYFIRPTAPTHQGDISFTGGSQGTSYFVSLGYFNQEGISREPSSFKRYSGRMNLESRIKEWLKLGLNLSGAIAEKQASSFSGTNYYNTGTFGALSMPKYLNPLTSDGEIADVYYIIGTTPRQSPLRIAKWYPEEDYTYQANVGGYLQFNPIKGLTIKSQAGLDFTDSRATVKTLPNNIFSPNPLGNRTERFYGGRLFTVTNTGEYKTNFEELHDVTILLGQEFIDADVDVFSARANGFENSKVMLLSQEKTGNFLQLPAQRKEEYAYLSFFGRGSYGFDKWMYLDVSLRNDQSSRFGDNNRSAWFYSFGSMFDIYNKFIKESDWLSDLRFKLSYGTTGNSEIGNYNHQALVGSNNYTDTALGLTVSTIGNPDLSWEKQSQLNVGIASGFWNNRLTAEVDFYVRTTDDMLINVPLQYISGFTNQFQNVGSMQNTGVDVNLRGTIFQNKDWNVYAAANFNYNKQKITKLFFDLKEYVLPNTGTIWQIGKPNSFYIAEYAGIYKGTEPYTDPDGNVYHGGDQLWYVPGKTWADGTPATTNVYSADLEQAVDKAVNPPITGGFSLGASWKGLSLDADFAYIIGKWMINNDRYFTENGSGAAMRTNKDKILLDAWTPQNPNSDVPRLGQDNQFDSRLLENASFLRLKNLKLTYVLPQSLFKTQGVVSGARVYLMARNLLTVTKYKGFDPEAGGNVALNQFPNTKQFVGGIQISF</sequence>
<dbReference type="eggNOG" id="COG1629">
    <property type="taxonomic scope" value="Bacteria"/>
</dbReference>
<keyword evidence="3 8" id="KW-1134">Transmembrane beta strand</keyword>
<feature type="chain" id="PRO_5030165423" evidence="9">
    <location>
        <begin position="21"/>
        <end position="1036"/>
    </location>
</feature>
<dbReference type="InterPro" id="IPR023996">
    <property type="entry name" value="TonB-dep_OMP_SusC/RagA"/>
</dbReference>
<dbReference type="InterPro" id="IPR012910">
    <property type="entry name" value="Plug_dom"/>
</dbReference>
<keyword evidence="11" id="KW-0675">Receptor</keyword>
<dbReference type="PROSITE" id="PS52016">
    <property type="entry name" value="TONB_DEPENDENT_REC_3"/>
    <property type="match status" value="1"/>
</dbReference>
<feature type="domain" description="TonB-dependent receptor plug" evidence="10">
    <location>
        <begin position="115"/>
        <end position="223"/>
    </location>
</feature>
<dbReference type="NCBIfam" id="TIGR04057">
    <property type="entry name" value="SusC_RagA_signa"/>
    <property type="match status" value="1"/>
</dbReference>
<dbReference type="PANTHER" id="PTHR30069:SF29">
    <property type="entry name" value="HEMOGLOBIN AND HEMOGLOBIN-HAPTOGLOBIN-BINDING PROTEIN 1-RELATED"/>
    <property type="match status" value="1"/>
</dbReference>
<dbReference type="Gene3D" id="2.40.170.20">
    <property type="entry name" value="TonB-dependent receptor, beta-barrel domain"/>
    <property type="match status" value="1"/>
</dbReference>
<organism evidence="11 12">
    <name type="scientific">Porphyromonas gingivalis (strain ATCC 33277 / DSM 20709 / CIP 103683 / JCM 12257 / NCTC 11834 / 2561)</name>
    <dbReference type="NCBI Taxonomy" id="431947"/>
    <lineage>
        <taxon>Bacteria</taxon>
        <taxon>Pseudomonadati</taxon>
        <taxon>Bacteroidota</taxon>
        <taxon>Bacteroidia</taxon>
        <taxon>Bacteroidales</taxon>
        <taxon>Porphyromonadaceae</taxon>
        <taxon>Porphyromonas</taxon>
    </lineage>
</organism>
<dbReference type="PANTHER" id="PTHR30069">
    <property type="entry name" value="TONB-DEPENDENT OUTER MEMBRANE RECEPTOR"/>
    <property type="match status" value="1"/>
</dbReference>
<keyword evidence="6 8" id="KW-0472">Membrane</keyword>
<evidence type="ECO:0000256" key="2">
    <source>
        <dbReference type="ARBA" id="ARBA00022448"/>
    </source>
</evidence>
<keyword evidence="2 8" id="KW-0813">Transport</keyword>
<dbReference type="GeneID" id="29255538"/>
<dbReference type="OrthoDB" id="1108421at2"/>
<evidence type="ECO:0000259" key="10">
    <source>
        <dbReference type="Pfam" id="PF07715"/>
    </source>
</evidence>
<dbReference type="Proteomes" id="UP000008842">
    <property type="component" value="Chromosome"/>
</dbReference>
<evidence type="ECO:0000313" key="12">
    <source>
        <dbReference type="Proteomes" id="UP000008842"/>
    </source>
</evidence>
<dbReference type="InterPro" id="IPR008969">
    <property type="entry name" value="CarboxyPept-like_regulatory"/>
</dbReference>
<keyword evidence="5 9" id="KW-0732">Signal</keyword>
<evidence type="ECO:0000256" key="4">
    <source>
        <dbReference type="ARBA" id="ARBA00022692"/>
    </source>
</evidence>
<dbReference type="EMBL" id="AP009380">
    <property type="protein sequence ID" value="BAG32812.1"/>
    <property type="molecule type" value="Genomic_DNA"/>
</dbReference>
<feature type="signal peptide" evidence="9">
    <location>
        <begin position="1"/>
        <end position="20"/>
    </location>
</feature>
<evidence type="ECO:0000256" key="3">
    <source>
        <dbReference type="ARBA" id="ARBA00022452"/>
    </source>
</evidence>
<dbReference type="Pfam" id="PF13715">
    <property type="entry name" value="CarbopepD_reg_2"/>
    <property type="match status" value="1"/>
</dbReference>
<accession>B2RHG7</accession>
<dbReference type="AlphaFoldDB" id="B2RHG7"/>